<evidence type="ECO:0000313" key="11">
    <source>
        <dbReference type="EMBL" id="KAK9967673.1"/>
    </source>
</evidence>
<feature type="compositionally biased region" description="Basic and acidic residues" evidence="9">
    <location>
        <begin position="110"/>
        <end position="119"/>
    </location>
</feature>
<evidence type="ECO:0000256" key="5">
    <source>
        <dbReference type="ARBA" id="ARBA00022989"/>
    </source>
</evidence>
<evidence type="ECO:0000256" key="2">
    <source>
        <dbReference type="ARBA" id="ARBA00008497"/>
    </source>
</evidence>
<sequence length="285" mass="31970">MQLKTFFKAAVKLFSKKNAITSVPLSFMLLGLQALMDVQFSCPCKVKWNALISSFVLIVPALFVFVIMLMFLRPCKYSHSQGQDSNGKLQEQDKNKASQEDGKGGQSQEQDGRGKSESEETKQSFVTVLVACLIPPVVWICIFFIDGDYLACAATDWNGQYACDKKLHPICLNWCKPTESNQGGNETELYEQTREMVDKSKFIGYSLAFAFCIIAIIIVSANDCNRDCNPACWKRAFPGIGGEEKSDLLIKPPKKQNEKHKMGTFQDDDSTQRRSSKVVEIEENV</sequence>
<name>A0AAW2A455_CULAL</name>
<feature type="region of interest" description="Disordered" evidence="9">
    <location>
        <begin position="244"/>
        <end position="285"/>
    </location>
</feature>
<evidence type="ECO:0000256" key="8">
    <source>
        <dbReference type="ARBA" id="ARBA00023303"/>
    </source>
</evidence>
<keyword evidence="6" id="KW-0406">Ion transport</keyword>
<dbReference type="GO" id="GO:1904669">
    <property type="term" value="P:ATP export"/>
    <property type="evidence" value="ECO:0007669"/>
    <property type="project" value="UniProtKB-ARBA"/>
</dbReference>
<feature type="region of interest" description="Disordered" evidence="9">
    <location>
        <begin position="81"/>
        <end position="119"/>
    </location>
</feature>
<comment type="caution">
    <text evidence="11">The sequence shown here is derived from an EMBL/GenBank/DDBJ whole genome shotgun (WGS) entry which is preliminary data.</text>
</comment>
<dbReference type="Proteomes" id="UP001479290">
    <property type="component" value="Unassembled WGS sequence"/>
</dbReference>
<comment type="similarity">
    <text evidence="2">Belongs to the CALHM family.</text>
</comment>
<evidence type="ECO:0000256" key="1">
    <source>
        <dbReference type="ARBA" id="ARBA00004141"/>
    </source>
</evidence>
<evidence type="ECO:0000256" key="3">
    <source>
        <dbReference type="ARBA" id="ARBA00022448"/>
    </source>
</evidence>
<keyword evidence="8" id="KW-0407">Ion channel</keyword>
<dbReference type="GO" id="GO:0005886">
    <property type="term" value="C:plasma membrane"/>
    <property type="evidence" value="ECO:0007669"/>
    <property type="project" value="TreeGrafter"/>
</dbReference>
<accession>A0AAW2A455</accession>
<proteinExistence type="inferred from homology"/>
<evidence type="ECO:0000256" key="9">
    <source>
        <dbReference type="SAM" id="MobiDB-lite"/>
    </source>
</evidence>
<feature type="transmembrane region" description="Helical" evidence="10">
    <location>
        <begin position="125"/>
        <end position="145"/>
    </location>
</feature>
<dbReference type="Pfam" id="PF14798">
    <property type="entry name" value="Ca_hom_mod"/>
    <property type="match status" value="1"/>
</dbReference>
<evidence type="ECO:0000256" key="7">
    <source>
        <dbReference type="ARBA" id="ARBA00023136"/>
    </source>
</evidence>
<evidence type="ECO:0000256" key="10">
    <source>
        <dbReference type="SAM" id="Phobius"/>
    </source>
</evidence>
<dbReference type="InterPro" id="IPR029569">
    <property type="entry name" value="CALHM"/>
</dbReference>
<evidence type="ECO:0000256" key="6">
    <source>
        <dbReference type="ARBA" id="ARBA00023065"/>
    </source>
</evidence>
<keyword evidence="7 10" id="KW-0472">Membrane</keyword>
<comment type="subcellular location">
    <subcellularLocation>
        <location evidence="1">Membrane</location>
        <topology evidence="1">Multi-pass membrane protein</topology>
    </subcellularLocation>
</comment>
<protein>
    <recommendedName>
        <fullName evidence="13">Transmembrane protein</fullName>
    </recommendedName>
</protein>
<evidence type="ECO:0008006" key="13">
    <source>
        <dbReference type="Google" id="ProtNLM"/>
    </source>
</evidence>
<organism evidence="11 12">
    <name type="scientific">Culter alburnus</name>
    <name type="common">Topmouth culter</name>
    <dbReference type="NCBI Taxonomy" id="194366"/>
    <lineage>
        <taxon>Eukaryota</taxon>
        <taxon>Metazoa</taxon>
        <taxon>Chordata</taxon>
        <taxon>Craniata</taxon>
        <taxon>Vertebrata</taxon>
        <taxon>Euteleostomi</taxon>
        <taxon>Actinopterygii</taxon>
        <taxon>Neopterygii</taxon>
        <taxon>Teleostei</taxon>
        <taxon>Ostariophysi</taxon>
        <taxon>Cypriniformes</taxon>
        <taxon>Xenocyprididae</taxon>
        <taxon>Xenocypridinae</taxon>
        <taxon>Culter</taxon>
    </lineage>
</organism>
<reference evidence="11 12" key="1">
    <citation type="submission" date="2024-05" db="EMBL/GenBank/DDBJ databases">
        <title>A high-quality chromosomal-level genome assembly of Topmouth culter (Culter alburnus).</title>
        <authorList>
            <person name="Zhao H."/>
        </authorList>
    </citation>
    <scope>NUCLEOTIDE SEQUENCE [LARGE SCALE GENOMIC DNA]</scope>
    <source>
        <strain evidence="11">CATC2023</strain>
        <tissue evidence="11">Muscle</tissue>
    </source>
</reference>
<evidence type="ECO:0000313" key="12">
    <source>
        <dbReference type="Proteomes" id="UP001479290"/>
    </source>
</evidence>
<dbReference type="AlphaFoldDB" id="A0AAW2A455"/>
<dbReference type="PANTHER" id="PTHR32261:SF4">
    <property type="entry name" value="CALCIUM HOMEOSTASIS MODULATOR PROTEIN 6"/>
    <property type="match status" value="1"/>
</dbReference>
<feature type="transmembrane region" description="Helical" evidence="10">
    <location>
        <begin position="202"/>
        <end position="221"/>
    </location>
</feature>
<keyword evidence="4 10" id="KW-0812">Transmembrane</keyword>
<evidence type="ECO:0000256" key="4">
    <source>
        <dbReference type="ARBA" id="ARBA00022692"/>
    </source>
</evidence>
<keyword evidence="12" id="KW-1185">Reference proteome</keyword>
<feature type="compositionally biased region" description="Basic and acidic residues" evidence="9">
    <location>
        <begin position="90"/>
        <end position="103"/>
    </location>
</feature>
<dbReference type="PANTHER" id="PTHR32261">
    <property type="entry name" value="CALCIUM HOMEOSTASIS MODULATOR PROTEIN"/>
    <property type="match status" value="1"/>
</dbReference>
<keyword evidence="5 10" id="KW-1133">Transmembrane helix</keyword>
<dbReference type="EMBL" id="JAWDJR010000010">
    <property type="protein sequence ID" value="KAK9967673.1"/>
    <property type="molecule type" value="Genomic_DNA"/>
</dbReference>
<feature type="transmembrane region" description="Helical" evidence="10">
    <location>
        <begin position="50"/>
        <end position="72"/>
    </location>
</feature>
<gene>
    <name evidence="11" type="ORF">ABG768_002052</name>
</gene>
<keyword evidence="3" id="KW-0813">Transport</keyword>
<dbReference type="GO" id="GO:0005261">
    <property type="term" value="F:monoatomic cation channel activity"/>
    <property type="evidence" value="ECO:0007669"/>
    <property type="project" value="TreeGrafter"/>
</dbReference>